<dbReference type="InterPro" id="IPR034161">
    <property type="entry name" value="Pepsin-like_plant"/>
</dbReference>
<dbReference type="InterPro" id="IPR051708">
    <property type="entry name" value="Plant_Aspart_Prot_A1"/>
</dbReference>
<accession>A0A6J1FTN9</accession>
<feature type="chain" id="PRO_5026751777" evidence="6">
    <location>
        <begin position="23"/>
        <end position="423"/>
    </location>
</feature>
<name>A0A6J1FTN9_CUCMO</name>
<keyword evidence="8" id="KW-1185">Reference proteome</keyword>
<feature type="domain" description="Peptidase A1" evidence="7">
    <location>
        <begin position="89"/>
        <end position="418"/>
    </location>
</feature>
<evidence type="ECO:0000256" key="1">
    <source>
        <dbReference type="ARBA" id="ARBA00007447"/>
    </source>
</evidence>
<evidence type="ECO:0000313" key="9">
    <source>
        <dbReference type="RefSeq" id="XP_022942013.1"/>
    </source>
</evidence>
<keyword evidence="4" id="KW-0378">Hydrolase</keyword>
<keyword evidence="2" id="KW-0645">Protease</keyword>
<dbReference type="SUPFAM" id="SSF50630">
    <property type="entry name" value="Acid proteases"/>
    <property type="match status" value="1"/>
</dbReference>
<reference evidence="9" key="1">
    <citation type="submission" date="2025-08" db="UniProtKB">
        <authorList>
            <consortium name="RefSeq"/>
        </authorList>
    </citation>
    <scope>IDENTIFICATION</scope>
    <source>
        <tissue evidence="9">Young leaves</tissue>
    </source>
</reference>
<dbReference type="FunFam" id="2.40.70.10:FF:000031">
    <property type="entry name" value="Aspartyl protease AED1"/>
    <property type="match status" value="1"/>
</dbReference>
<dbReference type="GeneID" id="111447206"/>
<dbReference type="RefSeq" id="XP_022942013.1">
    <property type="nucleotide sequence ID" value="XM_023086245.1"/>
</dbReference>
<dbReference type="PANTHER" id="PTHR47967">
    <property type="entry name" value="OS07G0603500 PROTEIN-RELATED"/>
    <property type="match status" value="1"/>
</dbReference>
<dbReference type="GO" id="GO:0005576">
    <property type="term" value="C:extracellular region"/>
    <property type="evidence" value="ECO:0007669"/>
    <property type="project" value="TreeGrafter"/>
</dbReference>
<dbReference type="Gene3D" id="2.40.70.10">
    <property type="entry name" value="Acid Proteases"/>
    <property type="match status" value="2"/>
</dbReference>
<protein>
    <submittedName>
        <fullName evidence="9">Aspartic proteinase CDR1-like</fullName>
    </submittedName>
</protein>
<dbReference type="PROSITE" id="PS51767">
    <property type="entry name" value="PEPTIDASE_A1"/>
    <property type="match status" value="1"/>
</dbReference>
<dbReference type="Pfam" id="PF14541">
    <property type="entry name" value="TAXi_C"/>
    <property type="match status" value="1"/>
</dbReference>
<evidence type="ECO:0000313" key="8">
    <source>
        <dbReference type="Proteomes" id="UP000504609"/>
    </source>
</evidence>
<dbReference type="Proteomes" id="UP000504609">
    <property type="component" value="Unplaced"/>
</dbReference>
<dbReference type="CDD" id="cd05476">
    <property type="entry name" value="pepsin_A_like_plant"/>
    <property type="match status" value="1"/>
</dbReference>
<dbReference type="PROSITE" id="PS00141">
    <property type="entry name" value="ASP_PROTEASE"/>
    <property type="match status" value="1"/>
</dbReference>
<evidence type="ECO:0000256" key="5">
    <source>
        <dbReference type="ARBA" id="ARBA00023180"/>
    </source>
</evidence>
<comment type="similarity">
    <text evidence="1">Belongs to the peptidase A1 family.</text>
</comment>
<feature type="signal peptide" evidence="6">
    <location>
        <begin position="1"/>
        <end position="22"/>
    </location>
</feature>
<evidence type="ECO:0000256" key="4">
    <source>
        <dbReference type="ARBA" id="ARBA00022801"/>
    </source>
</evidence>
<dbReference type="AlphaFoldDB" id="A0A6J1FTN9"/>
<dbReference type="KEGG" id="cmos:111447206"/>
<dbReference type="InterPro" id="IPR021109">
    <property type="entry name" value="Peptidase_aspartic_dom_sf"/>
</dbReference>
<evidence type="ECO:0000259" key="7">
    <source>
        <dbReference type="PROSITE" id="PS51767"/>
    </source>
</evidence>
<sequence length="423" mass="44354">MAAISIFFSLLLISAAFTTVYGGGIGFSTSLIHRDSPLSPIRNQSLSHYDRLNNAIRRSISRADALFQRAATLTGNSIESSISPGGGEYVMSVSLGTPPVPYVAIADTGSDPAWTQCKPCKQCYPQSEPVFDPKKSSSFSPVPCTSDSCTSVSDTTCGDQQSCDYSFVYGDQTYSKGELATDTITIGSTSVNMVIGCGHESGGGFGTTSGVIGLAGGDMSIVTQMSKKSSVSRKFSYCLPSVSSQGSGKINFGEDAVVSGSGVVSTPLGPSTMYQITLEAISVGNERHAVGKAVAENNMIIDSGTTLTYIPKDMHDGVVSSMAKIIGSKRVNDPGNFFALCYSPDSDDVNIPSVTAHFAGGANVELPKENMFITVADGVSCLMFTAMTESDPFGIWGNIAQANFLIGYDLEQKSLSFKPTACA</sequence>
<gene>
    <name evidence="9" type="primary">LOC111447206</name>
</gene>
<dbReference type="InterPro" id="IPR033121">
    <property type="entry name" value="PEPTIDASE_A1"/>
</dbReference>
<dbReference type="InterPro" id="IPR032799">
    <property type="entry name" value="TAXi_C"/>
</dbReference>
<keyword evidence="6" id="KW-0732">Signal</keyword>
<keyword evidence="3" id="KW-0064">Aspartyl protease</keyword>
<evidence type="ECO:0000256" key="6">
    <source>
        <dbReference type="SAM" id="SignalP"/>
    </source>
</evidence>
<dbReference type="GO" id="GO:0006508">
    <property type="term" value="P:proteolysis"/>
    <property type="evidence" value="ECO:0007669"/>
    <property type="project" value="UniProtKB-KW"/>
</dbReference>
<proteinExistence type="inferred from homology"/>
<dbReference type="Pfam" id="PF14543">
    <property type="entry name" value="TAXi_N"/>
    <property type="match status" value="1"/>
</dbReference>
<dbReference type="PANTHER" id="PTHR47967:SF128">
    <property type="entry name" value="ASPARTIC PROTEINASE CDR1-LIKE"/>
    <property type="match status" value="1"/>
</dbReference>
<organism evidence="8 9">
    <name type="scientific">Cucurbita moschata</name>
    <name type="common">Winter crookneck squash</name>
    <name type="synonym">Cucurbita pepo var. moschata</name>
    <dbReference type="NCBI Taxonomy" id="3662"/>
    <lineage>
        <taxon>Eukaryota</taxon>
        <taxon>Viridiplantae</taxon>
        <taxon>Streptophyta</taxon>
        <taxon>Embryophyta</taxon>
        <taxon>Tracheophyta</taxon>
        <taxon>Spermatophyta</taxon>
        <taxon>Magnoliopsida</taxon>
        <taxon>eudicotyledons</taxon>
        <taxon>Gunneridae</taxon>
        <taxon>Pentapetalae</taxon>
        <taxon>rosids</taxon>
        <taxon>fabids</taxon>
        <taxon>Cucurbitales</taxon>
        <taxon>Cucurbitaceae</taxon>
        <taxon>Cucurbiteae</taxon>
        <taxon>Cucurbita</taxon>
    </lineage>
</organism>
<dbReference type="InterPro" id="IPR032861">
    <property type="entry name" value="TAXi_N"/>
</dbReference>
<dbReference type="InterPro" id="IPR001969">
    <property type="entry name" value="Aspartic_peptidase_AS"/>
</dbReference>
<evidence type="ECO:0000256" key="3">
    <source>
        <dbReference type="ARBA" id="ARBA00022750"/>
    </source>
</evidence>
<evidence type="ECO:0000256" key="2">
    <source>
        <dbReference type="ARBA" id="ARBA00022670"/>
    </source>
</evidence>
<dbReference type="GO" id="GO:0004190">
    <property type="term" value="F:aspartic-type endopeptidase activity"/>
    <property type="evidence" value="ECO:0007669"/>
    <property type="project" value="UniProtKB-KW"/>
</dbReference>
<keyword evidence="5" id="KW-0325">Glycoprotein</keyword>